<feature type="domain" description="Transglutaminase-like" evidence="2">
    <location>
        <begin position="302"/>
        <end position="364"/>
    </location>
</feature>
<keyword evidence="1" id="KW-0812">Transmembrane</keyword>
<evidence type="ECO:0000313" key="4">
    <source>
        <dbReference type="Proteomes" id="UP000050326"/>
    </source>
</evidence>
<gene>
    <name evidence="3" type="ORF">OXPF_24080</name>
</gene>
<dbReference type="PANTHER" id="PTHR33490:SF3">
    <property type="entry name" value="CONSERVED INTEGRAL MEMBRANE PROTEIN"/>
    <property type="match status" value="1"/>
</dbReference>
<proteinExistence type="predicted"/>
<dbReference type="SUPFAM" id="SSF54001">
    <property type="entry name" value="Cysteine proteinases"/>
    <property type="match status" value="1"/>
</dbReference>
<keyword evidence="1" id="KW-0472">Membrane</keyword>
<dbReference type="EMBL" id="LKET01000032">
    <property type="protein sequence ID" value="KPU44240.1"/>
    <property type="molecule type" value="Genomic_DNA"/>
</dbReference>
<dbReference type="Proteomes" id="UP000050326">
    <property type="component" value="Unassembled WGS sequence"/>
</dbReference>
<dbReference type="PANTHER" id="PTHR33490">
    <property type="entry name" value="BLR5614 PROTEIN-RELATED"/>
    <property type="match status" value="1"/>
</dbReference>
<dbReference type="OrthoDB" id="1817605at2"/>
<dbReference type="Pfam" id="PF01841">
    <property type="entry name" value="Transglut_core"/>
    <property type="match status" value="1"/>
</dbReference>
<evidence type="ECO:0000256" key="1">
    <source>
        <dbReference type="SAM" id="Phobius"/>
    </source>
</evidence>
<protein>
    <submittedName>
        <fullName evidence="3">Transglutaminase-like superfamily protein</fullName>
    </submittedName>
</protein>
<dbReference type="InterPro" id="IPR002931">
    <property type="entry name" value="Transglutaminase-like"/>
</dbReference>
<dbReference type="Gene3D" id="3.10.620.30">
    <property type="match status" value="1"/>
</dbReference>
<sequence>MIPDLNLLTLLVIVLFMIFLLKGLKRNFTVSDILYSITGKIDTALFIGSLLLSVYLTKKVLFDEVKEGIFEKVYRLIPSNIMNYIIDAGILVFLVITPLILLLIFSVLVYTRSYFDKLLFTLSEFMAKRIEAIGKTSVKVLGVTLELIKGTAAVICAVFIIGQVFIFFPGTGLESYAKSSRAYNFIDGYIVSPVLRSSLGSKVPVYLKASISAISTDIIENKVLGNSASLETLSYIRFQYETRSNDEINEKAKELVGDETDQRKKARILYEWIGSNINYDWDKYKNIINGDSDKDKFGAIETFNTRKGVCEDYSDLYVAMARAVDLKVRIVVGQGYSMDSWAGHAWNEVYIGEEEKWIPIDATWANSGDYFDSSNFYDDHIIEAVAGEWQ</sequence>
<feature type="transmembrane region" description="Helical" evidence="1">
    <location>
        <begin position="33"/>
        <end position="56"/>
    </location>
</feature>
<keyword evidence="4" id="KW-1185">Reference proteome</keyword>
<evidence type="ECO:0000259" key="2">
    <source>
        <dbReference type="SMART" id="SM00460"/>
    </source>
</evidence>
<dbReference type="AlphaFoldDB" id="A0A0N8NT99"/>
<feature type="transmembrane region" description="Helical" evidence="1">
    <location>
        <begin position="84"/>
        <end position="110"/>
    </location>
</feature>
<dbReference type="SMART" id="SM00460">
    <property type="entry name" value="TGc"/>
    <property type="match status" value="1"/>
</dbReference>
<feature type="transmembrane region" description="Helical" evidence="1">
    <location>
        <begin position="5"/>
        <end position="21"/>
    </location>
</feature>
<dbReference type="InterPro" id="IPR038765">
    <property type="entry name" value="Papain-like_cys_pep_sf"/>
</dbReference>
<dbReference type="STRING" id="36849.OXPF_24080"/>
<accession>A0A0N8NT99</accession>
<reference evidence="3 4" key="1">
    <citation type="submission" date="2015-09" db="EMBL/GenBank/DDBJ databases">
        <title>Genome sequence of Oxobacter pfennigii DSM 3222.</title>
        <authorList>
            <person name="Poehlein A."/>
            <person name="Bengelsdorf F.R."/>
            <person name="Schiel-Bengelsdorf B."/>
            <person name="Duerre P."/>
            <person name="Daniel R."/>
        </authorList>
    </citation>
    <scope>NUCLEOTIDE SEQUENCE [LARGE SCALE GENOMIC DNA]</scope>
    <source>
        <strain evidence="3 4">DSM 3222</strain>
    </source>
</reference>
<comment type="caution">
    <text evidence="3">The sequence shown here is derived from an EMBL/GenBank/DDBJ whole genome shotgun (WGS) entry which is preliminary data.</text>
</comment>
<name>A0A0N8NT99_9CLOT</name>
<keyword evidence="1" id="KW-1133">Transmembrane helix</keyword>
<dbReference type="RefSeq" id="WP_054875424.1">
    <property type="nucleotide sequence ID" value="NZ_LKET01000032.1"/>
</dbReference>
<evidence type="ECO:0000313" key="3">
    <source>
        <dbReference type="EMBL" id="KPU44240.1"/>
    </source>
</evidence>
<organism evidence="3 4">
    <name type="scientific">Oxobacter pfennigii</name>
    <dbReference type="NCBI Taxonomy" id="36849"/>
    <lineage>
        <taxon>Bacteria</taxon>
        <taxon>Bacillati</taxon>
        <taxon>Bacillota</taxon>
        <taxon>Clostridia</taxon>
        <taxon>Eubacteriales</taxon>
        <taxon>Clostridiaceae</taxon>
        <taxon>Oxobacter</taxon>
    </lineage>
</organism>
<feature type="transmembrane region" description="Helical" evidence="1">
    <location>
        <begin position="147"/>
        <end position="168"/>
    </location>
</feature>